<dbReference type="GO" id="GO:0005524">
    <property type="term" value="F:ATP binding"/>
    <property type="evidence" value="ECO:0007669"/>
    <property type="project" value="UniProtKB-UniRule"/>
</dbReference>
<evidence type="ECO:0000256" key="3">
    <source>
        <dbReference type="ARBA" id="ARBA00022741"/>
    </source>
</evidence>
<dbReference type="RefSeq" id="WP_106254981.1">
    <property type="nucleotide sequence ID" value="NZ_CAWNSW010000080.1"/>
</dbReference>
<evidence type="ECO:0000313" key="13">
    <source>
        <dbReference type="Proteomes" id="UP000239576"/>
    </source>
</evidence>
<evidence type="ECO:0000256" key="8">
    <source>
        <dbReference type="PIRNR" id="PIRNR000647"/>
    </source>
</evidence>
<evidence type="ECO:0000256" key="7">
    <source>
        <dbReference type="ARBA" id="ARBA00048679"/>
    </source>
</evidence>
<evidence type="ECO:0000259" key="11">
    <source>
        <dbReference type="PROSITE" id="PS50011"/>
    </source>
</evidence>
<dbReference type="PANTHER" id="PTHR24363:SF0">
    <property type="entry name" value="SERINE_THREONINE KINASE LIKE DOMAIN CONTAINING 1"/>
    <property type="match status" value="1"/>
</dbReference>
<dbReference type="SMART" id="SM00220">
    <property type="entry name" value="S_TKc"/>
    <property type="match status" value="1"/>
</dbReference>
<dbReference type="Pfam" id="PF00069">
    <property type="entry name" value="Pkinase"/>
    <property type="match status" value="1"/>
</dbReference>
<accession>A0A2T1ELJ8</accession>
<dbReference type="InterPro" id="IPR011009">
    <property type="entry name" value="Kinase-like_dom_sf"/>
</dbReference>
<evidence type="ECO:0000256" key="10">
    <source>
        <dbReference type="SAM" id="MobiDB-lite"/>
    </source>
</evidence>
<comment type="similarity">
    <text evidence="8">Belongs to the protein kinase superfamily. Ser/Thr protein kinase family.</text>
</comment>
<evidence type="ECO:0000256" key="5">
    <source>
        <dbReference type="ARBA" id="ARBA00022840"/>
    </source>
</evidence>
<dbReference type="Proteomes" id="UP000239576">
    <property type="component" value="Unassembled WGS sequence"/>
</dbReference>
<protein>
    <recommendedName>
        <fullName evidence="8">Serine/threonine-protein kinase B</fullName>
        <ecNumber evidence="8">2.7.11.1</ecNumber>
    </recommendedName>
</protein>
<dbReference type="Gene3D" id="1.10.510.10">
    <property type="entry name" value="Transferase(Phosphotransferase) domain 1"/>
    <property type="match status" value="1"/>
</dbReference>
<dbReference type="AlphaFoldDB" id="A0A2T1ELJ8"/>
<dbReference type="Pfam" id="PF00805">
    <property type="entry name" value="Pentapeptide"/>
    <property type="match status" value="2"/>
</dbReference>
<keyword evidence="1 8" id="KW-0723">Serine/threonine-protein kinase</keyword>
<dbReference type="Gene3D" id="3.30.200.20">
    <property type="entry name" value="Phosphorylase Kinase, domain 1"/>
    <property type="match status" value="1"/>
</dbReference>
<dbReference type="CDD" id="cd14014">
    <property type="entry name" value="STKc_PknB_like"/>
    <property type="match status" value="1"/>
</dbReference>
<keyword evidence="2 8" id="KW-0808">Transferase</keyword>
<dbReference type="EMBL" id="PVWK01000017">
    <property type="protein sequence ID" value="PSB33619.1"/>
    <property type="molecule type" value="Genomic_DNA"/>
</dbReference>
<dbReference type="PROSITE" id="PS50011">
    <property type="entry name" value="PROTEIN_KINASE_DOM"/>
    <property type="match status" value="1"/>
</dbReference>
<feature type="region of interest" description="Disordered" evidence="10">
    <location>
        <begin position="309"/>
        <end position="395"/>
    </location>
</feature>
<feature type="compositionally biased region" description="Polar residues" evidence="10">
    <location>
        <begin position="349"/>
        <end position="358"/>
    </location>
</feature>
<dbReference type="OrthoDB" id="428645at2"/>
<feature type="domain" description="Protein kinase" evidence="11">
    <location>
        <begin position="34"/>
        <end position="300"/>
    </location>
</feature>
<dbReference type="InterPro" id="IPR000719">
    <property type="entry name" value="Prot_kinase_dom"/>
</dbReference>
<feature type="binding site" evidence="9">
    <location>
        <position position="65"/>
    </location>
    <ligand>
        <name>ATP</name>
        <dbReference type="ChEBI" id="CHEBI:30616"/>
    </ligand>
</feature>
<keyword evidence="4 8" id="KW-0418">Kinase</keyword>
<dbReference type="InterPro" id="IPR016252">
    <property type="entry name" value="Ser/Thr_kinase_SpkB"/>
</dbReference>
<keyword evidence="3 8" id="KW-0547">Nucleotide-binding</keyword>
<evidence type="ECO:0000256" key="9">
    <source>
        <dbReference type="PROSITE-ProRule" id="PRU10141"/>
    </source>
</evidence>
<evidence type="ECO:0000256" key="4">
    <source>
        <dbReference type="ARBA" id="ARBA00022777"/>
    </source>
</evidence>
<dbReference type="PROSITE" id="PS00107">
    <property type="entry name" value="PROTEIN_KINASE_ATP"/>
    <property type="match status" value="1"/>
</dbReference>
<dbReference type="GO" id="GO:0106310">
    <property type="term" value="F:protein serine kinase activity"/>
    <property type="evidence" value="ECO:0007669"/>
    <property type="project" value="RHEA"/>
</dbReference>
<proteinExistence type="inferred from homology"/>
<dbReference type="SUPFAM" id="SSF141571">
    <property type="entry name" value="Pentapeptide repeat-like"/>
    <property type="match status" value="1"/>
</dbReference>
<reference evidence="12 13" key="2">
    <citation type="submission" date="2018-03" db="EMBL/GenBank/DDBJ databases">
        <title>The ancient ancestry and fast evolution of plastids.</title>
        <authorList>
            <person name="Moore K.R."/>
            <person name="Magnabosco C."/>
            <person name="Momper L."/>
            <person name="Gold D.A."/>
            <person name="Bosak T."/>
            <person name="Fournier G.P."/>
        </authorList>
    </citation>
    <scope>NUCLEOTIDE SEQUENCE [LARGE SCALE GENOMIC DNA]</scope>
    <source>
        <strain evidence="12 13">ULC18</strain>
    </source>
</reference>
<sequence length="536" mass="59033">MSYCLNPSCPNPEDSAPADICPACGSNILLNNRYRVIQALGQGGFGATFLAIDESLPGQPNCVIKQLRPSATAPHVLQMARELFEREARTLGQIGNHPQVPRLLDYFEANQEFYLVQEYVSGYTLQQIVKRDGPLIEQEVKRFLSEVLPVLEYIHKNRVIHRDIKPANMIRRAQDGKLVLIDFGAVKYQHQPNSTNSEQTAFTSYAIGTPGFAPPEQMAMRPVPASDIYALGVTCIYLLTGKSPKDLDYDPSTGELLWQKHVHINEHFIGVLKKMLEVSVRHRYQSADDIFRALDLEPYLDSLANGMVAQPSNTMRKPGDYRFGPDSTGTPSSPHARAAAAIRARQIKSDATSLQSGPARSRVFDSRASASTSLKSKDSTGRGKDASGGKTKSTRLDADGLQSYYSKGRRDFASYDLNSLNLPKTNLSGATFHQANLSKINLQGANLFNTDFGRANLNRANLRDAIMVKAYMNNADLEGADLRGADLSQAYLLNANLRGANLCGANLTGAKLTEDQLSMARTNWMTVRPSGKRGMW</sequence>
<feature type="compositionally biased region" description="Basic and acidic residues" evidence="10">
    <location>
        <begin position="375"/>
        <end position="387"/>
    </location>
</feature>
<evidence type="ECO:0000256" key="6">
    <source>
        <dbReference type="ARBA" id="ARBA00047899"/>
    </source>
</evidence>
<name>A0A2T1ELJ8_9CYAN</name>
<comment type="catalytic activity">
    <reaction evidence="6 8">
        <text>L-threonyl-[protein] + ATP = O-phospho-L-threonyl-[protein] + ADP + H(+)</text>
        <dbReference type="Rhea" id="RHEA:46608"/>
        <dbReference type="Rhea" id="RHEA-COMP:11060"/>
        <dbReference type="Rhea" id="RHEA-COMP:11605"/>
        <dbReference type="ChEBI" id="CHEBI:15378"/>
        <dbReference type="ChEBI" id="CHEBI:30013"/>
        <dbReference type="ChEBI" id="CHEBI:30616"/>
        <dbReference type="ChEBI" id="CHEBI:61977"/>
        <dbReference type="ChEBI" id="CHEBI:456216"/>
        <dbReference type="EC" id="2.7.11.1"/>
    </reaction>
</comment>
<keyword evidence="5 8" id="KW-0067">ATP-binding</keyword>
<dbReference type="Gene3D" id="2.160.20.80">
    <property type="entry name" value="E3 ubiquitin-protein ligase SopA"/>
    <property type="match status" value="1"/>
</dbReference>
<dbReference type="InterPro" id="IPR017441">
    <property type="entry name" value="Protein_kinase_ATP_BS"/>
</dbReference>
<keyword evidence="13" id="KW-1185">Reference proteome</keyword>
<dbReference type="PANTHER" id="PTHR24363">
    <property type="entry name" value="SERINE/THREONINE PROTEIN KINASE"/>
    <property type="match status" value="1"/>
</dbReference>
<dbReference type="PIRSF" id="PIRSF000647">
    <property type="entry name" value="Ser/Thr_PK_SpkB"/>
    <property type="match status" value="1"/>
</dbReference>
<reference evidence="13" key="1">
    <citation type="submission" date="2018-02" db="EMBL/GenBank/DDBJ databases">
        <authorList>
            <person name="Moore K."/>
            <person name="Momper L."/>
        </authorList>
    </citation>
    <scope>NUCLEOTIDE SEQUENCE [LARGE SCALE GENOMIC DNA]</scope>
    <source>
        <strain evidence="13">ULC18</strain>
    </source>
</reference>
<dbReference type="InterPro" id="IPR001646">
    <property type="entry name" value="5peptide_repeat"/>
</dbReference>
<evidence type="ECO:0000256" key="1">
    <source>
        <dbReference type="ARBA" id="ARBA00022527"/>
    </source>
</evidence>
<dbReference type="SUPFAM" id="SSF56112">
    <property type="entry name" value="Protein kinase-like (PK-like)"/>
    <property type="match status" value="1"/>
</dbReference>
<gene>
    <name evidence="12" type="ORF">C7B82_03800</name>
</gene>
<dbReference type="NCBIfam" id="NF045510">
    <property type="entry name" value="4Cys_prefix_kin"/>
    <property type="match status" value="1"/>
</dbReference>
<comment type="catalytic activity">
    <reaction evidence="7 8">
        <text>L-seryl-[protein] + ATP = O-phospho-L-seryl-[protein] + ADP + H(+)</text>
        <dbReference type="Rhea" id="RHEA:17989"/>
        <dbReference type="Rhea" id="RHEA-COMP:9863"/>
        <dbReference type="Rhea" id="RHEA-COMP:11604"/>
        <dbReference type="ChEBI" id="CHEBI:15378"/>
        <dbReference type="ChEBI" id="CHEBI:29999"/>
        <dbReference type="ChEBI" id="CHEBI:30616"/>
        <dbReference type="ChEBI" id="CHEBI:83421"/>
        <dbReference type="ChEBI" id="CHEBI:456216"/>
        <dbReference type="EC" id="2.7.11.1"/>
    </reaction>
</comment>
<organism evidence="12 13">
    <name type="scientific">Stenomitos frigidus ULC18</name>
    <dbReference type="NCBI Taxonomy" id="2107698"/>
    <lineage>
        <taxon>Bacteria</taxon>
        <taxon>Bacillati</taxon>
        <taxon>Cyanobacteriota</taxon>
        <taxon>Cyanophyceae</taxon>
        <taxon>Leptolyngbyales</taxon>
        <taxon>Leptolyngbyaceae</taxon>
        <taxon>Stenomitos</taxon>
    </lineage>
</organism>
<dbReference type="EC" id="2.7.11.1" evidence="8"/>
<dbReference type="GO" id="GO:0004674">
    <property type="term" value="F:protein serine/threonine kinase activity"/>
    <property type="evidence" value="ECO:0007669"/>
    <property type="project" value="UniProtKB-UniRule"/>
</dbReference>
<evidence type="ECO:0000256" key="2">
    <source>
        <dbReference type="ARBA" id="ARBA00022679"/>
    </source>
</evidence>
<comment type="caution">
    <text evidence="12">The sequence shown here is derived from an EMBL/GenBank/DDBJ whole genome shotgun (WGS) entry which is preliminary data.</text>
</comment>
<evidence type="ECO:0000313" key="12">
    <source>
        <dbReference type="EMBL" id="PSB33619.1"/>
    </source>
</evidence>